<dbReference type="Pfam" id="PF01408">
    <property type="entry name" value="GFO_IDH_MocA"/>
    <property type="match status" value="1"/>
</dbReference>
<dbReference type="InterPro" id="IPR036291">
    <property type="entry name" value="NAD(P)-bd_dom_sf"/>
</dbReference>
<reference evidence="5" key="2">
    <citation type="submission" date="2020-08" db="EMBL/GenBank/DDBJ databases">
        <authorList>
            <person name="Chen M."/>
            <person name="Teng W."/>
            <person name="Zhao L."/>
            <person name="Hu C."/>
            <person name="Zhou Y."/>
            <person name="Han B."/>
            <person name="Song L."/>
            <person name="Shu W."/>
        </authorList>
    </citation>
    <scope>NUCLEOTIDE SEQUENCE</scope>
    <source>
        <strain evidence="5">FACHB-1375</strain>
    </source>
</reference>
<evidence type="ECO:0000259" key="2">
    <source>
        <dbReference type="Pfam" id="PF00107"/>
    </source>
</evidence>
<feature type="domain" description="Gfo/Idh/MocA-like oxidoreductase N-terminal" evidence="3">
    <location>
        <begin position="396"/>
        <end position="513"/>
    </location>
</feature>
<sequence>MKSPLEFLESTRDRIQQKLEAKFGPTTVVRGAGVQFKSKEKATLERIELKPPSTKEVLLKATCSLVSPGTERASYLDLPNTLGNFPRIPGYCFVGSVLMSGRGSSVQSADMVVAWAPHASLAVVPDEKVMRLPEDVPPERAVFTTIGAIALQGFRRAHPEPGESVAVLGAGLIGQLTLRLAAIAGAYPIIAIARTKQRLEAAMRSGADLTIATAEDPEALDKVGTDVVIELTGVPEAIGDAIRAVRPGGRIILVGSTRGVTEDPNLLTALHQKGAVLIGGHFATNPKSSTFPGYQWPMRGAEWGAVLNLIADGRLAVDDLITDRVEPPSIPQMYQQLAKEGDRSIGVLIRWDKPGDWTPQILTQSLTTSIVAKLQKQPEPAPAPIIPGPRAETPPLRIAMVGCGEIAVQNSKAIKAAPNTSIVHAMDLDIKLAKRLAALHEAPYTTNFEEVLANKEVETVFLAVPHHLHAPMAIQAMKAGKHVIVEKPMANNVADCEKMLEVAQQTGAILSVCYCQRYSPQLMRAKELIEKGAVGRILGTSITFGQVRNESYWTVGFTGRVKTDWRGSREKAGGGVLIMNLCHTLDYFRHLTGLEVKHIFAEYATLTHPVEVEDIVSATYQYEGGGIGTLCGSTHVVGARMDEERVWGSEGQIILRPILKFSSLRAVDGYSANRWHEVKNLPPPIERQIFVERFAEAIRAGKEPEVSGKDGLAVQRIIEAAYASAQKRQPIEVENFNNA</sequence>
<dbReference type="Pfam" id="PF00107">
    <property type="entry name" value="ADH_zinc_N"/>
    <property type="match status" value="1"/>
</dbReference>
<evidence type="ECO:0000313" key="6">
    <source>
        <dbReference type="Proteomes" id="UP000641646"/>
    </source>
</evidence>
<evidence type="ECO:0000313" key="5">
    <source>
        <dbReference type="EMBL" id="MBD2186296.1"/>
    </source>
</evidence>
<dbReference type="PANTHER" id="PTHR43818">
    <property type="entry name" value="BCDNA.GH03377"/>
    <property type="match status" value="1"/>
</dbReference>
<dbReference type="GO" id="GO:0000166">
    <property type="term" value="F:nucleotide binding"/>
    <property type="evidence" value="ECO:0007669"/>
    <property type="project" value="InterPro"/>
</dbReference>
<evidence type="ECO:0000259" key="4">
    <source>
        <dbReference type="Pfam" id="PF22725"/>
    </source>
</evidence>
<dbReference type="Gene3D" id="3.90.180.10">
    <property type="entry name" value="Medium-chain alcohol dehydrogenases, catalytic domain"/>
    <property type="match status" value="1"/>
</dbReference>
<dbReference type="Proteomes" id="UP000641646">
    <property type="component" value="Unassembled WGS sequence"/>
</dbReference>
<reference evidence="5" key="1">
    <citation type="journal article" date="2015" name="ISME J.">
        <title>Draft Genome Sequence of Streptomyces incarnatus NRRL8089, which Produces the Nucleoside Antibiotic Sinefungin.</title>
        <authorList>
            <person name="Oshima K."/>
            <person name="Hattori M."/>
            <person name="Shimizu H."/>
            <person name="Fukuda K."/>
            <person name="Nemoto M."/>
            <person name="Inagaki K."/>
            <person name="Tamura T."/>
        </authorList>
    </citation>
    <scope>NUCLEOTIDE SEQUENCE</scope>
    <source>
        <strain evidence="5">FACHB-1375</strain>
    </source>
</reference>
<dbReference type="Pfam" id="PF22725">
    <property type="entry name" value="GFO_IDH_MocA_C3"/>
    <property type="match status" value="1"/>
</dbReference>
<dbReference type="GO" id="GO:0016491">
    <property type="term" value="F:oxidoreductase activity"/>
    <property type="evidence" value="ECO:0007669"/>
    <property type="project" value="UniProtKB-KW"/>
</dbReference>
<feature type="domain" description="GFO/IDH/MocA-like oxidoreductase" evidence="4">
    <location>
        <begin position="524"/>
        <end position="653"/>
    </location>
</feature>
<name>A0A926VLW8_9CYAN</name>
<evidence type="ECO:0000259" key="3">
    <source>
        <dbReference type="Pfam" id="PF01408"/>
    </source>
</evidence>
<evidence type="ECO:0000256" key="1">
    <source>
        <dbReference type="ARBA" id="ARBA00023002"/>
    </source>
</evidence>
<keyword evidence="1" id="KW-0560">Oxidoreductase</keyword>
<dbReference type="CDD" id="cd08255">
    <property type="entry name" value="2-desacetyl-2-hydroxyethyl_bacteriochlorophyllide_like"/>
    <property type="match status" value="1"/>
</dbReference>
<dbReference type="RefSeq" id="WP_190475480.1">
    <property type="nucleotide sequence ID" value="NZ_JACJPW010000187.1"/>
</dbReference>
<organism evidence="5 6">
    <name type="scientific">Aerosakkonema funiforme FACHB-1375</name>
    <dbReference type="NCBI Taxonomy" id="2949571"/>
    <lineage>
        <taxon>Bacteria</taxon>
        <taxon>Bacillati</taxon>
        <taxon>Cyanobacteriota</taxon>
        <taxon>Cyanophyceae</taxon>
        <taxon>Oscillatoriophycideae</taxon>
        <taxon>Aerosakkonematales</taxon>
        <taxon>Aerosakkonemataceae</taxon>
        <taxon>Aerosakkonema</taxon>
    </lineage>
</organism>
<accession>A0A926VLW8</accession>
<dbReference type="PANTHER" id="PTHR43818:SF11">
    <property type="entry name" value="BCDNA.GH03377"/>
    <property type="match status" value="1"/>
</dbReference>
<dbReference type="AlphaFoldDB" id="A0A926VLW8"/>
<dbReference type="SUPFAM" id="SSF51735">
    <property type="entry name" value="NAD(P)-binding Rossmann-fold domains"/>
    <property type="match status" value="2"/>
</dbReference>
<dbReference type="InterPro" id="IPR055170">
    <property type="entry name" value="GFO_IDH_MocA-like_dom"/>
</dbReference>
<dbReference type="EMBL" id="JACJPW010000187">
    <property type="protein sequence ID" value="MBD2186296.1"/>
    <property type="molecule type" value="Genomic_DNA"/>
</dbReference>
<feature type="domain" description="Alcohol dehydrogenase-like C-terminal" evidence="2">
    <location>
        <begin position="173"/>
        <end position="279"/>
    </location>
</feature>
<dbReference type="Gene3D" id="3.40.50.720">
    <property type="entry name" value="NAD(P)-binding Rossmann-like Domain"/>
    <property type="match status" value="2"/>
</dbReference>
<comment type="caution">
    <text evidence="5">The sequence shown here is derived from an EMBL/GenBank/DDBJ whole genome shotgun (WGS) entry which is preliminary data.</text>
</comment>
<dbReference type="SUPFAM" id="SSF50129">
    <property type="entry name" value="GroES-like"/>
    <property type="match status" value="1"/>
</dbReference>
<dbReference type="SUPFAM" id="SSF55347">
    <property type="entry name" value="Glyceraldehyde-3-phosphate dehydrogenase-like, C-terminal domain"/>
    <property type="match status" value="1"/>
</dbReference>
<dbReference type="InterPro" id="IPR050463">
    <property type="entry name" value="Gfo/Idh/MocA_oxidrdct_glycsds"/>
</dbReference>
<dbReference type="InterPro" id="IPR011032">
    <property type="entry name" value="GroES-like_sf"/>
</dbReference>
<dbReference type="InterPro" id="IPR013149">
    <property type="entry name" value="ADH-like_C"/>
</dbReference>
<keyword evidence="6" id="KW-1185">Reference proteome</keyword>
<gene>
    <name evidence="5" type="ORF">H6G03_35470</name>
</gene>
<protein>
    <submittedName>
        <fullName evidence="5">Bi-domain-containing oxidoreductase</fullName>
    </submittedName>
</protein>
<proteinExistence type="predicted"/>
<dbReference type="Gene3D" id="3.30.360.10">
    <property type="entry name" value="Dihydrodipicolinate Reductase, domain 2"/>
    <property type="match status" value="1"/>
</dbReference>
<dbReference type="InterPro" id="IPR000683">
    <property type="entry name" value="Gfo/Idh/MocA-like_OxRdtase_N"/>
</dbReference>